<evidence type="ECO:0000313" key="1">
    <source>
        <dbReference type="EMBL" id="KAJ7191869.1"/>
    </source>
</evidence>
<name>A0AAD6UR56_9AGAR</name>
<proteinExistence type="predicted"/>
<evidence type="ECO:0000313" key="2">
    <source>
        <dbReference type="Proteomes" id="UP001219525"/>
    </source>
</evidence>
<reference evidence="1" key="1">
    <citation type="submission" date="2023-03" db="EMBL/GenBank/DDBJ databases">
        <title>Massive genome expansion in bonnet fungi (Mycena s.s.) driven by repeated elements and novel gene families across ecological guilds.</title>
        <authorList>
            <consortium name="Lawrence Berkeley National Laboratory"/>
            <person name="Harder C.B."/>
            <person name="Miyauchi S."/>
            <person name="Viragh M."/>
            <person name="Kuo A."/>
            <person name="Thoen E."/>
            <person name="Andreopoulos B."/>
            <person name="Lu D."/>
            <person name="Skrede I."/>
            <person name="Drula E."/>
            <person name="Henrissat B."/>
            <person name="Morin E."/>
            <person name="Kohler A."/>
            <person name="Barry K."/>
            <person name="LaButti K."/>
            <person name="Morin E."/>
            <person name="Salamov A."/>
            <person name="Lipzen A."/>
            <person name="Mereny Z."/>
            <person name="Hegedus B."/>
            <person name="Baldrian P."/>
            <person name="Stursova M."/>
            <person name="Weitz H."/>
            <person name="Taylor A."/>
            <person name="Grigoriev I.V."/>
            <person name="Nagy L.G."/>
            <person name="Martin F."/>
            <person name="Kauserud H."/>
        </authorList>
    </citation>
    <scope>NUCLEOTIDE SEQUENCE</scope>
    <source>
        <strain evidence="1">9144</strain>
    </source>
</reference>
<dbReference type="AlphaFoldDB" id="A0AAD6UR56"/>
<gene>
    <name evidence="1" type="ORF">GGX14DRAFT_380691</name>
</gene>
<dbReference type="Proteomes" id="UP001219525">
    <property type="component" value="Unassembled WGS sequence"/>
</dbReference>
<sequence>VGWSFGNATGLSILADPSVLPQSLYDTVRPYLKTYVLHDPPYTALGYVLPGEEHFYDPWGDLEYATPDEKHENFNSWVTSYFTHPDIESGRPSGMSCAKRTERQTYATWTDEQKATYFDKEAAGRSELPMYAPPMQATLNAQTHQALFNVHLVSSFFPEVNVLYLSGSATCYYCIWAYMESLRMYKEAVAREEKVRRTTFKLVDGGNHFVSDFPFGSG</sequence>
<accession>A0AAD6UR56</accession>
<keyword evidence="2" id="KW-1185">Reference proteome</keyword>
<protein>
    <submittedName>
        <fullName evidence="1">Uncharacterized protein</fullName>
    </submittedName>
</protein>
<feature type="non-terminal residue" evidence="1">
    <location>
        <position position="1"/>
    </location>
</feature>
<dbReference type="EMBL" id="JARJCW010000127">
    <property type="protein sequence ID" value="KAJ7191869.1"/>
    <property type="molecule type" value="Genomic_DNA"/>
</dbReference>
<organism evidence="1 2">
    <name type="scientific">Mycena pura</name>
    <dbReference type="NCBI Taxonomy" id="153505"/>
    <lineage>
        <taxon>Eukaryota</taxon>
        <taxon>Fungi</taxon>
        <taxon>Dikarya</taxon>
        <taxon>Basidiomycota</taxon>
        <taxon>Agaricomycotina</taxon>
        <taxon>Agaricomycetes</taxon>
        <taxon>Agaricomycetidae</taxon>
        <taxon>Agaricales</taxon>
        <taxon>Marasmiineae</taxon>
        <taxon>Mycenaceae</taxon>
        <taxon>Mycena</taxon>
    </lineage>
</organism>
<comment type="caution">
    <text evidence="1">The sequence shown here is derived from an EMBL/GenBank/DDBJ whole genome shotgun (WGS) entry which is preliminary data.</text>
</comment>